<dbReference type="RefSeq" id="WP_244356769.1">
    <property type="nucleotide sequence ID" value="NZ_JAJNNZ010000005.1"/>
</dbReference>
<dbReference type="SUPFAM" id="SSF82866">
    <property type="entry name" value="Multidrug efflux transporter AcrB transmembrane domain"/>
    <property type="match status" value="2"/>
</dbReference>
<evidence type="ECO:0000313" key="4">
    <source>
        <dbReference type="Proteomes" id="UP001139488"/>
    </source>
</evidence>
<dbReference type="Gene3D" id="1.20.1640.10">
    <property type="entry name" value="Multidrug efflux transporter AcrB transmembrane domain"/>
    <property type="match status" value="2"/>
</dbReference>
<feature type="transmembrane region" description="Helical" evidence="1">
    <location>
        <begin position="844"/>
        <end position="864"/>
    </location>
</feature>
<comment type="caution">
    <text evidence="3">The sequence shown here is derived from an EMBL/GenBank/DDBJ whole genome shotgun (WGS) entry which is preliminary data.</text>
</comment>
<dbReference type="Gene3D" id="3.30.2090.10">
    <property type="entry name" value="Multidrug efflux transporter AcrB TolC docking domain, DN and DC subdomains"/>
    <property type="match status" value="2"/>
</dbReference>
<dbReference type="PANTHER" id="PTHR32063">
    <property type="match status" value="1"/>
</dbReference>
<name>A0A9X1WA78_9VIBR</name>
<accession>A0A9X1WA78</accession>
<protein>
    <submittedName>
        <fullName evidence="3">Efflux RND transporter permease subunit</fullName>
    </submittedName>
</protein>
<dbReference type="Gene3D" id="3.30.70.1320">
    <property type="entry name" value="Multidrug efflux transporter AcrB pore domain like"/>
    <property type="match status" value="1"/>
</dbReference>
<feature type="transmembrane region" description="Helical" evidence="1">
    <location>
        <begin position="382"/>
        <end position="403"/>
    </location>
</feature>
<feature type="transmembrane region" description="Helical" evidence="1">
    <location>
        <begin position="514"/>
        <end position="535"/>
    </location>
</feature>
<keyword evidence="1" id="KW-0472">Membrane</keyword>
<feature type="transmembrane region" description="Helical" evidence="1">
    <location>
        <begin position="871"/>
        <end position="894"/>
    </location>
</feature>
<evidence type="ECO:0000256" key="1">
    <source>
        <dbReference type="SAM" id="Phobius"/>
    </source>
</evidence>
<keyword evidence="1" id="KW-1133">Transmembrane helix</keyword>
<dbReference type="Proteomes" id="UP001139488">
    <property type="component" value="Unassembled WGS sequence"/>
</dbReference>
<dbReference type="InterPro" id="IPR000731">
    <property type="entry name" value="SSD"/>
</dbReference>
<feature type="transmembrane region" description="Helical" evidence="1">
    <location>
        <begin position="433"/>
        <end position="455"/>
    </location>
</feature>
<dbReference type="InterPro" id="IPR027463">
    <property type="entry name" value="AcrB_DN_DC_subdom"/>
</dbReference>
<reference evidence="3" key="1">
    <citation type="submission" date="2021-11" db="EMBL/GenBank/DDBJ databases">
        <title>Vibrio ZSDE26 sp. nov. and Vibrio ZSDZ34 sp. nov., isolated from coastal seawater in Qingdao.</title>
        <authorList>
            <person name="Zhang P."/>
        </authorList>
    </citation>
    <scope>NUCLEOTIDE SEQUENCE</scope>
    <source>
        <strain evidence="3">ZSDZ34</strain>
    </source>
</reference>
<dbReference type="GO" id="GO:0042910">
    <property type="term" value="F:xenobiotic transmembrane transporter activity"/>
    <property type="evidence" value="ECO:0007669"/>
    <property type="project" value="TreeGrafter"/>
</dbReference>
<dbReference type="Gene3D" id="3.30.70.1440">
    <property type="entry name" value="Multidrug efflux transporter AcrB pore domain"/>
    <property type="match status" value="1"/>
</dbReference>
<dbReference type="Gene3D" id="3.30.70.1430">
    <property type="entry name" value="Multidrug efflux transporter AcrB pore domain"/>
    <property type="match status" value="2"/>
</dbReference>
<keyword evidence="4" id="KW-1185">Reference proteome</keyword>
<feature type="domain" description="SSD" evidence="2">
    <location>
        <begin position="354"/>
        <end position="486"/>
    </location>
</feature>
<evidence type="ECO:0000313" key="3">
    <source>
        <dbReference type="EMBL" id="MCJ2376848.1"/>
    </source>
</evidence>
<dbReference type="EMBL" id="JAJNNZ010000005">
    <property type="protein sequence ID" value="MCJ2376848.1"/>
    <property type="molecule type" value="Genomic_DNA"/>
</dbReference>
<dbReference type="AlphaFoldDB" id="A0A9X1WA78"/>
<gene>
    <name evidence="3" type="ORF">LNL84_08360</name>
</gene>
<dbReference type="PROSITE" id="PS50156">
    <property type="entry name" value="SSD"/>
    <property type="match status" value="1"/>
</dbReference>
<feature type="transmembrane region" description="Helical" evidence="1">
    <location>
        <begin position="945"/>
        <end position="966"/>
    </location>
</feature>
<feature type="transmembrane region" description="Helical" evidence="1">
    <location>
        <begin position="356"/>
        <end position="376"/>
    </location>
</feature>
<dbReference type="Pfam" id="PF00873">
    <property type="entry name" value="ACR_tran"/>
    <property type="match status" value="1"/>
</dbReference>
<evidence type="ECO:0000259" key="2">
    <source>
        <dbReference type="PROSITE" id="PS50156"/>
    </source>
</evidence>
<organism evidence="3 4">
    <name type="scientific">Vibrio gelatinilyticus</name>
    <dbReference type="NCBI Taxonomy" id="2893468"/>
    <lineage>
        <taxon>Bacteria</taxon>
        <taxon>Pseudomonadati</taxon>
        <taxon>Pseudomonadota</taxon>
        <taxon>Gammaproteobacteria</taxon>
        <taxon>Vibrionales</taxon>
        <taxon>Vibrionaceae</taxon>
        <taxon>Vibrio</taxon>
    </lineage>
</organism>
<dbReference type="GO" id="GO:0005886">
    <property type="term" value="C:plasma membrane"/>
    <property type="evidence" value="ECO:0007669"/>
    <property type="project" value="TreeGrafter"/>
</dbReference>
<dbReference type="PANTHER" id="PTHR32063:SF11">
    <property type="entry name" value="CATION OR DRUG EFFLUX SYSTEM PROTEIN"/>
    <property type="match status" value="1"/>
</dbReference>
<feature type="transmembrane region" description="Helical" evidence="1">
    <location>
        <begin position="461"/>
        <end position="488"/>
    </location>
</feature>
<proteinExistence type="predicted"/>
<feature type="transmembrane region" description="Helical" evidence="1">
    <location>
        <begin position="978"/>
        <end position="1004"/>
    </location>
</feature>
<dbReference type="SUPFAM" id="SSF82693">
    <property type="entry name" value="Multidrug efflux transporter AcrB pore domain, PN1, PN2, PC1 and PC2 subdomains"/>
    <property type="match status" value="3"/>
</dbReference>
<sequence length="1031" mass="110709">MFKMFIERPKFAIVLALLISIIGTVTAITSPVGRYPDVAPVTVEVTTYMDGASADVIVKSVAPEIEKQVNGVAGMAYMKSTSGADGTYTLEIVFEANTDADKAVNLVQNRVNLALPELPPDVARNGVKVEKLSNGLLLGISLTDPNNTASAIEINAYAGGDLKEQIQRVKGVSKVDVIGEKKYSIRVWLDPVKSAKYAVNAVDVTNAISEQNKIASAGSVVDLNNTYPITVEGGLSNPKEFENIIVRHELGGRAVKLKDVARVELGSEIYSANAYSGSQNSAVLFIYKTPDSNALDVSKGIQEILNADQPYDVHVVYDTTSFIEGAVYSVVETLVLAIVIVSLVTLLFMQSIRLTLITITAIPVSLIGTFAVMAALGLDINIITMFGLVMAIGIVVDAAIIVIENAEHQLAHDDTVTVKQAVAKSLEVTLSPIVASALVLLAVFTPSLFISGMAGTIYSEFGIVLCAAVGVSTFVALTLTPALCSLFMKRPEKGVLARSTEWVITKKINAFTKLTWLATRAPLMTIALLIGGLYVTMERSAELATGLLPEEDTSAVFVVGSYPQGTALATTDKTTKDIIAKINTIEGVSASVEASGVNLLTNTADMSSFLMLVGLDDMDSRALSDAQIEAKINELLTEFEGIDAFAFKPPVIPELGMVNGVNLFLKAPTATPNELSKIAAEFNQRLMKDDSIGLSMVMYDVDKPSIKLNIKRDDLVKYGLSFADVVDGLQIHYGGQYVNTFNMEGRNYKVMVQNENDYRKNIDSLKLLSVNYRNGRKLTYDKLFSIEDTNVPNFLQRYNGELGVFVDVIPTASSGAAIATIQRVAQEMGYSVEFTGTAKEEISAGNTLSIVLGLAMLVTFLVLVAQYESWLIPLAIMLTVPTALIGIVEAVLYIGGTINILTQLAAILLIGMTVRNAILIVEFAKVLREEQGMSIKEAAVEALRLRARAVFMTAFSFGMGLIPLMLADSIGSGGQQAIGWASFGGIVSATFIGCIMASVFFVTIQSIREKAKGKAKQLEDRITVSPEQQPA</sequence>
<feature type="transmembrane region" description="Helical" evidence="1">
    <location>
        <begin position="900"/>
        <end position="924"/>
    </location>
</feature>
<dbReference type="SUPFAM" id="SSF82714">
    <property type="entry name" value="Multidrug efflux transporter AcrB TolC docking domain, DN and DC subdomains"/>
    <property type="match status" value="2"/>
</dbReference>
<dbReference type="InterPro" id="IPR001036">
    <property type="entry name" value="Acrflvin-R"/>
</dbReference>
<dbReference type="PRINTS" id="PR00702">
    <property type="entry name" value="ACRIFLAVINRP"/>
</dbReference>
<keyword evidence="1" id="KW-0812">Transmembrane</keyword>
<feature type="transmembrane region" description="Helical" evidence="1">
    <location>
        <begin position="326"/>
        <end position="349"/>
    </location>
</feature>